<evidence type="ECO:0000256" key="4">
    <source>
        <dbReference type="ARBA" id="ARBA00022840"/>
    </source>
</evidence>
<dbReference type="PROSITE" id="PS50003">
    <property type="entry name" value="PH_DOMAIN"/>
    <property type="match status" value="1"/>
</dbReference>
<organism evidence="7 8">
    <name type="scientific">Mytilus coruscus</name>
    <name type="common">Sea mussel</name>
    <dbReference type="NCBI Taxonomy" id="42192"/>
    <lineage>
        <taxon>Eukaryota</taxon>
        <taxon>Metazoa</taxon>
        <taxon>Spiralia</taxon>
        <taxon>Lophotrochozoa</taxon>
        <taxon>Mollusca</taxon>
        <taxon>Bivalvia</taxon>
        <taxon>Autobranchia</taxon>
        <taxon>Pteriomorphia</taxon>
        <taxon>Mytilida</taxon>
        <taxon>Mytiloidea</taxon>
        <taxon>Mytilidae</taxon>
        <taxon>Mytilinae</taxon>
        <taxon>Mytilus</taxon>
    </lineage>
</organism>
<name>A0A6J8BG21_MYTCO</name>
<proteinExistence type="inferred from homology"/>
<keyword evidence="3" id="KW-0547">Nucleotide-binding</keyword>
<accession>A0A6J8BG21</accession>
<feature type="compositionally biased region" description="Basic and acidic residues" evidence="5">
    <location>
        <begin position="125"/>
        <end position="134"/>
    </location>
</feature>
<dbReference type="GO" id="GO:0140662">
    <property type="term" value="F:ATP-dependent protein folding chaperone"/>
    <property type="evidence" value="ECO:0007669"/>
    <property type="project" value="InterPro"/>
</dbReference>
<evidence type="ECO:0000256" key="3">
    <source>
        <dbReference type="ARBA" id="ARBA00022741"/>
    </source>
</evidence>
<keyword evidence="8" id="KW-1185">Reference proteome</keyword>
<gene>
    <name evidence="7" type="ORF">MCOR_17698</name>
</gene>
<comment type="similarity">
    <text evidence="2">Belongs to the OSBP family.</text>
</comment>
<dbReference type="OrthoDB" id="2963168at2759"/>
<feature type="domain" description="PH" evidence="6">
    <location>
        <begin position="1"/>
        <end position="95"/>
    </location>
</feature>
<evidence type="ECO:0000256" key="1">
    <source>
        <dbReference type="ARBA" id="ARBA00007381"/>
    </source>
</evidence>
<evidence type="ECO:0000259" key="6">
    <source>
        <dbReference type="PROSITE" id="PS50003"/>
    </source>
</evidence>
<dbReference type="Gene3D" id="2.30.29.30">
    <property type="entry name" value="Pleckstrin-homology domain (PH domain)/Phosphotyrosine-binding domain (PTB)"/>
    <property type="match status" value="1"/>
</dbReference>
<dbReference type="InterPro" id="IPR001849">
    <property type="entry name" value="PH_domain"/>
</dbReference>
<sequence>MKEGYLKKRMSLLKGYKDQWFQLSDDGYLKYFNEKHLRGNLKQRGKLLLLLSVTSLKKDLVSFKVTSADDEIYRLRADTFKKRNEWVQAINNIRTDMYNKMFRGVYDTIEIQQTDSTSDDENDNEGNKDDVKPMHDEVMAKPEKNIASLFKAPQKSFVAVAAIDFGTTYSGCAFSTNQKVLLCFVNILRWTNLNMAIKYSKAFEEKAQFMVVDLGGGTIDITVSVVLATGQLKEIYNATGGPWGGNYINGQIIKTLKEVIGWEVIRTFRLEEFDKYLELLRKVEQRKRGAKNDSELSLAISKDLSQKIKIPDSHKQSVRLSRKYIKLSAPLMKRIFSSSVNTMTKHVEELLRKKETRGVSTILLVGGYAASDFVQRAFREMFEQKYKIIFPLTPDMIVLKGAVIMGHLGEPIVDRMTKYHYGLGISAAAVSGRRISVEEDETKTFFSLIKKGQTIKVGDVVTEYEVVLKAKSQWAKIEVYTTDEDVPRTIIDEEHFTKVGSINVTLLQFKHESILILTITYCETEFKVIAKDNTTGRCFVGICRFLGK</sequence>
<dbReference type="PANTHER" id="PTHR14187:SF5">
    <property type="entry name" value="HEAT SHOCK 70 KDA PROTEIN 12A"/>
    <property type="match status" value="1"/>
</dbReference>
<protein>
    <recommendedName>
        <fullName evidence="6">PH domain-containing protein</fullName>
    </recommendedName>
</protein>
<dbReference type="Pfam" id="PF15409">
    <property type="entry name" value="PH_8"/>
    <property type="match status" value="1"/>
</dbReference>
<dbReference type="InterPro" id="IPR013126">
    <property type="entry name" value="Hsp_70_fam"/>
</dbReference>
<dbReference type="EMBL" id="CACVKT020003131">
    <property type="protein sequence ID" value="CAC5381834.1"/>
    <property type="molecule type" value="Genomic_DNA"/>
</dbReference>
<dbReference type="SUPFAM" id="SSF50729">
    <property type="entry name" value="PH domain-like"/>
    <property type="match status" value="1"/>
</dbReference>
<dbReference type="InterPro" id="IPR011993">
    <property type="entry name" value="PH-like_dom_sf"/>
</dbReference>
<dbReference type="Pfam" id="PF00012">
    <property type="entry name" value="HSP70"/>
    <property type="match status" value="1"/>
</dbReference>
<dbReference type="GO" id="GO:0005524">
    <property type="term" value="F:ATP binding"/>
    <property type="evidence" value="ECO:0007669"/>
    <property type="project" value="UniProtKB-KW"/>
</dbReference>
<evidence type="ECO:0000313" key="8">
    <source>
        <dbReference type="Proteomes" id="UP000507470"/>
    </source>
</evidence>
<dbReference type="SMART" id="SM00233">
    <property type="entry name" value="PH"/>
    <property type="match status" value="1"/>
</dbReference>
<dbReference type="PANTHER" id="PTHR14187">
    <property type="entry name" value="ALPHA KINASE/ELONGATION FACTOR 2 KINASE"/>
    <property type="match status" value="1"/>
</dbReference>
<comment type="similarity">
    <text evidence="1">Belongs to the heat shock protein 70 family.</text>
</comment>
<evidence type="ECO:0000256" key="5">
    <source>
        <dbReference type="SAM" id="MobiDB-lite"/>
    </source>
</evidence>
<dbReference type="GO" id="GO:0006869">
    <property type="term" value="P:lipid transport"/>
    <property type="evidence" value="ECO:0007669"/>
    <property type="project" value="UniProtKB-ARBA"/>
</dbReference>
<dbReference type="AlphaFoldDB" id="A0A6J8BG21"/>
<dbReference type="Proteomes" id="UP000507470">
    <property type="component" value="Unassembled WGS sequence"/>
</dbReference>
<dbReference type="InterPro" id="IPR041680">
    <property type="entry name" value="PH_8"/>
</dbReference>
<evidence type="ECO:0000313" key="7">
    <source>
        <dbReference type="EMBL" id="CAC5381834.1"/>
    </source>
</evidence>
<evidence type="ECO:0000256" key="2">
    <source>
        <dbReference type="ARBA" id="ARBA00008842"/>
    </source>
</evidence>
<reference evidence="7 8" key="1">
    <citation type="submission" date="2020-06" db="EMBL/GenBank/DDBJ databases">
        <authorList>
            <person name="Li R."/>
            <person name="Bekaert M."/>
        </authorList>
    </citation>
    <scope>NUCLEOTIDE SEQUENCE [LARGE SCALE GENOMIC DNA]</scope>
    <source>
        <strain evidence="8">wild</strain>
    </source>
</reference>
<dbReference type="SUPFAM" id="SSF53067">
    <property type="entry name" value="Actin-like ATPase domain"/>
    <property type="match status" value="1"/>
</dbReference>
<dbReference type="Gene3D" id="3.90.640.10">
    <property type="entry name" value="Actin, Chain A, domain 4"/>
    <property type="match status" value="1"/>
</dbReference>
<feature type="region of interest" description="Disordered" evidence="5">
    <location>
        <begin position="113"/>
        <end position="134"/>
    </location>
</feature>
<dbReference type="InterPro" id="IPR043129">
    <property type="entry name" value="ATPase_NBD"/>
</dbReference>
<dbReference type="Gene3D" id="3.30.420.40">
    <property type="match status" value="2"/>
</dbReference>
<keyword evidence="4" id="KW-0067">ATP-binding</keyword>